<reference evidence="3" key="1">
    <citation type="submission" date="2019-02" db="EMBL/GenBank/DDBJ databases">
        <authorList>
            <person name="Li S.-H."/>
        </authorList>
    </citation>
    <scope>NUCLEOTIDE SEQUENCE</scope>
    <source>
        <strain evidence="3">IMCC14734</strain>
    </source>
</reference>
<dbReference type="PROSITE" id="PS51318">
    <property type="entry name" value="TAT"/>
    <property type="match status" value="1"/>
</dbReference>
<dbReference type="EMBL" id="SHNN01000001">
    <property type="protein sequence ID" value="MCX2980519.1"/>
    <property type="molecule type" value="Genomic_DNA"/>
</dbReference>
<organism evidence="3 4">
    <name type="scientific">Candidatus Litorirhabdus singularis</name>
    <dbReference type="NCBI Taxonomy" id="2518993"/>
    <lineage>
        <taxon>Bacteria</taxon>
        <taxon>Pseudomonadati</taxon>
        <taxon>Pseudomonadota</taxon>
        <taxon>Gammaproteobacteria</taxon>
        <taxon>Cellvibrionales</taxon>
        <taxon>Halieaceae</taxon>
        <taxon>Candidatus Litorirhabdus</taxon>
    </lineage>
</organism>
<dbReference type="InterPro" id="IPR037165">
    <property type="entry name" value="AldOxase/xan_DH_Mopterin-bd_sf"/>
</dbReference>
<protein>
    <submittedName>
        <fullName evidence="3">Xanthine dehydrogenase family protein molybdopterin-binding subunit</fullName>
    </submittedName>
</protein>
<dbReference type="PANTHER" id="PTHR47495:SF2">
    <property type="entry name" value="ALDEHYDE DEHYDROGENASE"/>
    <property type="match status" value="1"/>
</dbReference>
<sequence length="742" mass="80032">MGKWTRRGFITAGVVGSGAMVIGVALRPGHTTPEAAKLMAGDTEAMISTWVKIDSDNHITAVIPHSEMGQGAQTALAQMLADEMDASWEQVSFVEAPAEDVYANWAAAKGFILGDTAVPKLLVGTVDGLFMQASKAMHLQITGGSASIRTTGVYGMRVAGAAARQMLMEAAAADWAVDIADITTIDGMLIHEASGKREPYATFAAAAGKEKPPLSPQLKTPDQFKIMGKNKPRHDIPSKVDGSAMFGIDASVDGMHYASVKAAPVFGAQVASVDATAARSMPGFVDVVNLDDAIAVVATGYWQAKQALAAVQIEWTATGNEDVDSENVFKAFQADMETADAAGETNSDMQVGDTASEFDGADSIISRQYKVPYLAHTCMEPMNALARFENGQCEIWTGTQNPLGCRYDVAQALELDVENVSIVQHTMGGGFGRRSKSDAAIQAARIARAVGLPVKLIWSREEDVQHDHYRPAVASNFRATLNSAGQPQAWENLYVDKHEPAEAPHIPYAIPHQKIHYVDSPTHVPFGAWRSVDHSQHGFFVESFIDELAHEARQDPYQYRRNLLADHPRHRKVLDMAAEKANWDTPLGENRGRGISLQESFGSLVAEVVEVTVIDGNVSVDRVVVAVDAGFAVSPDGLTAQMESGVVYGLTAALYGEVSIDEGRVKQTNFNDYPMLRMSESPVIETHIINSHETWGGAGEPGTPGIAPALTNAIFAASGNRIRELPVSKYDFTYEFREQRES</sequence>
<dbReference type="InterPro" id="IPR012368">
    <property type="entry name" value="OxRdtase_Mopterin-bd_su_IorB"/>
</dbReference>
<feature type="domain" description="Aldehyde oxidase/xanthine dehydrogenase a/b hammerhead" evidence="2">
    <location>
        <begin position="241"/>
        <end position="319"/>
    </location>
</feature>
<dbReference type="InterPro" id="IPR000674">
    <property type="entry name" value="Ald_Oxase/Xan_DH_a/b"/>
</dbReference>
<dbReference type="Pfam" id="PF20256">
    <property type="entry name" value="MoCoBD_2"/>
    <property type="match status" value="2"/>
</dbReference>
<evidence type="ECO:0000256" key="1">
    <source>
        <dbReference type="SAM" id="Phobius"/>
    </source>
</evidence>
<dbReference type="PANTHER" id="PTHR47495">
    <property type="entry name" value="ALDEHYDE DEHYDROGENASE"/>
    <property type="match status" value="1"/>
</dbReference>
<dbReference type="InterPro" id="IPR052516">
    <property type="entry name" value="N-heterocyclic_Hydroxylase"/>
</dbReference>
<dbReference type="InterPro" id="IPR006311">
    <property type="entry name" value="TAT_signal"/>
</dbReference>
<accession>A0ABT3TGG8</accession>
<name>A0ABT3TGG8_9GAMM</name>
<feature type="transmembrane region" description="Helical" evidence="1">
    <location>
        <begin position="7"/>
        <end position="26"/>
    </location>
</feature>
<keyword evidence="1" id="KW-1133">Transmembrane helix</keyword>
<proteinExistence type="predicted"/>
<gene>
    <name evidence="3" type="ORF">EYC98_06475</name>
</gene>
<evidence type="ECO:0000259" key="2">
    <source>
        <dbReference type="SMART" id="SM01008"/>
    </source>
</evidence>
<keyword evidence="1" id="KW-0812">Transmembrane</keyword>
<dbReference type="Pfam" id="PF02738">
    <property type="entry name" value="MoCoBD_1"/>
    <property type="match status" value="1"/>
</dbReference>
<evidence type="ECO:0000313" key="3">
    <source>
        <dbReference type="EMBL" id="MCX2980519.1"/>
    </source>
</evidence>
<dbReference type="SUPFAM" id="SSF56003">
    <property type="entry name" value="Molybdenum cofactor-binding domain"/>
    <property type="match status" value="2"/>
</dbReference>
<dbReference type="Gene3D" id="3.30.365.10">
    <property type="entry name" value="Aldehyde oxidase/xanthine dehydrogenase, molybdopterin binding domain"/>
    <property type="match status" value="4"/>
</dbReference>
<keyword evidence="4" id="KW-1185">Reference proteome</keyword>
<dbReference type="RefSeq" id="WP_279244496.1">
    <property type="nucleotide sequence ID" value="NZ_SHNN01000001.1"/>
</dbReference>
<dbReference type="PIRSF" id="PIRSF036389">
    <property type="entry name" value="IOR_B"/>
    <property type="match status" value="1"/>
</dbReference>
<keyword evidence="1" id="KW-0472">Membrane</keyword>
<dbReference type="Proteomes" id="UP001143362">
    <property type="component" value="Unassembled WGS sequence"/>
</dbReference>
<comment type="caution">
    <text evidence="3">The sequence shown here is derived from an EMBL/GenBank/DDBJ whole genome shotgun (WGS) entry which is preliminary data.</text>
</comment>
<evidence type="ECO:0000313" key="4">
    <source>
        <dbReference type="Proteomes" id="UP001143362"/>
    </source>
</evidence>
<dbReference type="InterPro" id="IPR046867">
    <property type="entry name" value="AldOxase/xan_DH_MoCoBD2"/>
</dbReference>
<dbReference type="Gene3D" id="3.90.1170.50">
    <property type="entry name" value="Aldehyde oxidase/xanthine dehydrogenase, a/b hammerhead"/>
    <property type="match status" value="1"/>
</dbReference>
<dbReference type="SMART" id="SM01008">
    <property type="entry name" value="Ald_Xan_dh_C"/>
    <property type="match status" value="1"/>
</dbReference>
<dbReference type="InterPro" id="IPR008274">
    <property type="entry name" value="AldOxase/xan_DH_MoCoBD1"/>
</dbReference>